<accession>A0AAE1D6A4</accession>
<organism evidence="1 2">
    <name type="scientific">Elysia crispata</name>
    <name type="common">lettuce slug</name>
    <dbReference type="NCBI Taxonomy" id="231223"/>
    <lineage>
        <taxon>Eukaryota</taxon>
        <taxon>Metazoa</taxon>
        <taxon>Spiralia</taxon>
        <taxon>Lophotrochozoa</taxon>
        <taxon>Mollusca</taxon>
        <taxon>Gastropoda</taxon>
        <taxon>Heterobranchia</taxon>
        <taxon>Euthyneura</taxon>
        <taxon>Panpulmonata</taxon>
        <taxon>Sacoglossa</taxon>
        <taxon>Placobranchoidea</taxon>
        <taxon>Plakobranchidae</taxon>
        <taxon>Elysia</taxon>
    </lineage>
</organism>
<dbReference type="Proteomes" id="UP001283361">
    <property type="component" value="Unassembled WGS sequence"/>
</dbReference>
<keyword evidence="2" id="KW-1185">Reference proteome</keyword>
<sequence>MNSTKTSTSLMFAGMTAGKVLPVYVVFKAENLWSTWTEGGLEKCRRQLWANQENQAKETECCAWKKHDSRGKRRRPVKQLALVSLWSTARVETISMDLNRMTNFMNVM</sequence>
<reference evidence="1" key="1">
    <citation type="journal article" date="2023" name="G3 (Bethesda)">
        <title>A reference genome for the long-term kleptoplast-retaining sea slug Elysia crispata morphotype clarki.</title>
        <authorList>
            <person name="Eastman K.E."/>
            <person name="Pendleton A.L."/>
            <person name="Shaikh M.A."/>
            <person name="Suttiyut T."/>
            <person name="Ogas R."/>
            <person name="Tomko P."/>
            <person name="Gavelis G."/>
            <person name="Widhalm J.R."/>
            <person name="Wisecaver J.H."/>
        </authorList>
    </citation>
    <scope>NUCLEOTIDE SEQUENCE</scope>
    <source>
        <strain evidence="1">ECLA1</strain>
    </source>
</reference>
<name>A0AAE1D6A4_9GAST</name>
<evidence type="ECO:0000313" key="1">
    <source>
        <dbReference type="EMBL" id="KAK3758355.1"/>
    </source>
</evidence>
<dbReference type="AlphaFoldDB" id="A0AAE1D6A4"/>
<gene>
    <name evidence="1" type="ORF">RRG08_004176</name>
</gene>
<evidence type="ECO:0000313" key="2">
    <source>
        <dbReference type="Proteomes" id="UP001283361"/>
    </source>
</evidence>
<comment type="caution">
    <text evidence="1">The sequence shown here is derived from an EMBL/GenBank/DDBJ whole genome shotgun (WGS) entry which is preliminary data.</text>
</comment>
<protein>
    <submittedName>
        <fullName evidence="1">Uncharacterized protein</fullName>
    </submittedName>
</protein>
<proteinExistence type="predicted"/>
<dbReference type="EMBL" id="JAWDGP010005274">
    <property type="protein sequence ID" value="KAK3758355.1"/>
    <property type="molecule type" value="Genomic_DNA"/>
</dbReference>